<dbReference type="InterPro" id="IPR011032">
    <property type="entry name" value="GroES-like_sf"/>
</dbReference>
<dbReference type="InterPro" id="IPR051603">
    <property type="entry name" value="Zinc-ADH_QOR/CCCR"/>
</dbReference>
<keyword evidence="1" id="KW-0521">NADP</keyword>
<sequence length="328" mass="34290">MRAAVYRRTGPAREVLAIEDISTPEPGPGQVRVRLQFSGVNPSDVKTRAGLRTKVLPFERIIPHSDGAGVIEAVGTGVDASRIGEPVWSWNAAWGRADGTAAQYICLPSEQAVRLPDGIAGDIGACMGIPALTAFHAVAMDGGVAGKRVLVAGGAGAVGNYAVQMARLAGAKQVIATVSNDDKAALALAAGADAAVNYKAGDVAAQVQQLTEGENIDRIIEVDIGANMALDTELIAAEGDIIGYGSGMPEFAVPFFPMIVKNVRLRFFIAYNLTTSDRKRAVDGLTDLLRQGALMHNIAARLPLERIADAHELVESGKATGNVVLTID</sequence>
<evidence type="ECO:0000313" key="4">
    <source>
        <dbReference type="Proteomes" id="UP001352263"/>
    </source>
</evidence>
<name>A0ABU6JG57_9BURK</name>
<dbReference type="Proteomes" id="UP001352263">
    <property type="component" value="Unassembled WGS sequence"/>
</dbReference>
<dbReference type="SUPFAM" id="SSF50129">
    <property type="entry name" value="GroES-like"/>
    <property type="match status" value="1"/>
</dbReference>
<dbReference type="InterPro" id="IPR013154">
    <property type="entry name" value="ADH-like_N"/>
</dbReference>
<keyword evidence="4" id="KW-1185">Reference proteome</keyword>
<dbReference type="Pfam" id="PF08240">
    <property type="entry name" value="ADH_N"/>
    <property type="match status" value="1"/>
</dbReference>
<dbReference type="SUPFAM" id="SSF51735">
    <property type="entry name" value="NAD(P)-binding Rossmann-fold domains"/>
    <property type="match status" value="1"/>
</dbReference>
<dbReference type="PANTHER" id="PTHR44154:SF1">
    <property type="entry name" value="QUINONE OXIDOREDUCTASE"/>
    <property type="match status" value="1"/>
</dbReference>
<dbReference type="Gene3D" id="3.40.50.720">
    <property type="entry name" value="NAD(P)-binding Rossmann-like Domain"/>
    <property type="match status" value="1"/>
</dbReference>
<protein>
    <submittedName>
        <fullName evidence="3">NADPH:quinone reductase</fullName>
    </submittedName>
</protein>
<gene>
    <name evidence="3" type="ORF">RY831_26125</name>
</gene>
<dbReference type="Pfam" id="PF00107">
    <property type="entry name" value="ADH_zinc_N"/>
    <property type="match status" value="1"/>
</dbReference>
<evidence type="ECO:0000259" key="2">
    <source>
        <dbReference type="SMART" id="SM00829"/>
    </source>
</evidence>
<proteinExistence type="predicted"/>
<accession>A0ABU6JG57</accession>
<dbReference type="CDD" id="cd08253">
    <property type="entry name" value="zeta_crystallin"/>
    <property type="match status" value="1"/>
</dbReference>
<dbReference type="SMART" id="SM00829">
    <property type="entry name" value="PKS_ER"/>
    <property type="match status" value="1"/>
</dbReference>
<dbReference type="RefSeq" id="WP_326509317.1">
    <property type="nucleotide sequence ID" value="NZ_JAWIIV010000033.1"/>
</dbReference>
<dbReference type="InterPro" id="IPR036291">
    <property type="entry name" value="NAD(P)-bd_dom_sf"/>
</dbReference>
<feature type="domain" description="Enoyl reductase (ER)" evidence="2">
    <location>
        <begin position="12"/>
        <end position="325"/>
    </location>
</feature>
<dbReference type="Gene3D" id="3.90.180.10">
    <property type="entry name" value="Medium-chain alcohol dehydrogenases, catalytic domain"/>
    <property type="match status" value="1"/>
</dbReference>
<dbReference type="InterPro" id="IPR020843">
    <property type="entry name" value="ER"/>
</dbReference>
<dbReference type="EMBL" id="JAWIIV010000033">
    <property type="protein sequence ID" value="MEC4722649.1"/>
    <property type="molecule type" value="Genomic_DNA"/>
</dbReference>
<organism evidence="3 4">
    <name type="scientific">Noviherbaspirillum album</name>
    <dbReference type="NCBI Taxonomy" id="3080276"/>
    <lineage>
        <taxon>Bacteria</taxon>
        <taxon>Pseudomonadati</taxon>
        <taxon>Pseudomonadota</taxon>
        <taxon>Betaproteobacteria</taxon>
        <taxon>Burkholderiales</taxon>
        <taxon>Oxalobacteraceae</taxon>
        <taxon>Noviherbaspirillum</taxon>
    </lineage>
</organism>
<evidence type="ECO:0000256" key="1">
    <source>
        <dbReference type="ARBA" id="ARBA00022857"/>
    </source>
</evidence>
<reference evidence="3 4" key="1">
    <citation type="submission" date="2023-10" db="EMBL/GenBank/DDBJ databases">
        <title>Noviherbaspirillum sp. CPCC 100848 genome assembly.</title>
        <authorList>
            <person name="Li X.Y."/>
            <person name="Fang X.M."/>
        </authorList>
    </citation>
    <scope>NUCLEOTIDE SEQUENCE [LARGE SCALE GENOMIC DNA]</scope>
    <source>
        <strain evidence="3 4">CPCC 100848</strain>
    </source>
</reference>
<dbReference type="PANTHER" id="PTHR44154">
    <property type="entry name" value="QUINONE OXIDOREDUCTASE"/>
    <property type="match status" value="1"/>
</dbReference>
<evidence type="ECO:0000313" key="3">
    <source>
        <dbReference type="EMBL" id="MEC4722649.1"/>
    </source>
</evidence>
<dbReference type="InterPro" id="IPR013149">
    <property type="entry name" value="ADH-like_C"/>
</dbReference>
<comment type="caution">
    <text evidence="3">The sequence shown here is derived from an EMBL/GenBank/DDBJ whole genome shotgun (WGS) entry which is preliminary data.</text>
</comment>